<accession>A0A699YD39</accession>
<keyword evidence="2" id="KW-1133">Transmembrane helix</keyword>
<dbReference type="PANTHER" id="PTHR13018">
    <property type="entry name" value="PROBABLE MEMBRANE PROTEIN DUF221-RELATED"/>
    <property type="match status" value="1"/>
</dbReference>
<evidence type="ECO:0008006" key="7">
    <source>
        <dbReference type="Google" id="ProtNLM"/>
    </source>
</evidence>
<feature type="transmembrane region" description="Helical" evidence="2">
    <location>
        <begin position="670"/>
        <end position="691"/>
    </location>
</feature>
<name>A0A699YD39_HAELA</name>
<dbReference type="AlphaFoldDB" id="A0A699YD39"/>
<dbReference type="PANTHER" id="PTHR13018:SF5">
    <property type="entry name" value="RE44586P"/>
    <property type="match status" value="1"/>
</dbReference>
<gene>
    <name evidence="5" type="ORF">HaLaN_02828</name>
</gene>
<comment type="caution">
    <text evidence="5">The sequence shown here is derived from an EMBL/GenBank/DDBJ whole genome shotgun (WGS) entry which is preliminary data.</text>
</comment>
<evidence type="ECO:0000256" key="1">
    <source>
        <dbReference type="SAM" id="MobiDB-lite"/>
    </source>
</evidence>
<keyword evidence="6" id="KW-1185">Reference proteome</keyword>
<dbReference type="Pfam" id="PF14703">
    <property type="entry name" value="PHM7_cyt"/>
    <property type="match status" value="1"/>
</dbReference>
<evidence type="ECO:0000313" key="6">
    <source>
        <dbReference type="Proteomes" id="UP000485058"/>
    </source>
</evidence>
<feature type="domain" description="CSC1/OSCA1-like cytosolic" evidence="4">
    <location>
        <begin position="253"/>
        <end position="399"/>
    </location>
</feature>
<proteinExistence type="predicted"/>
<dbReference type="EMBL" id="BLLF01000127">
    <property type="protein sequence ID" value="GFH07943.1"/>
    <property type="molecule type" value="Genomic_DNA"/>
</dbReference>
<protein>
    <recommendedName>
        <fullName evidence="7">ERD4-related membrane protein</fullName>
    </recommendedName>
</protein>
<feature type="transmembrane region" description="Helical" evidence="2">
    <location>
        <begin position="534"/>
        <end position="555"/>
    </location>
</feature>
<evidence type="ECO:0000313" key="5">
    <source>
        <dbReference type="EMBL" id="GFH07943.1"/>
    </source>
</evidence>
<feature type="non-terminal residue" evidence="5">
    <location>
        <position position="1"/>
    </location>
</feature>
<sequence>AKNYAFSSFDRCSLANVASGELKLWAHMISCYVVTYIVLTALWRYNKEATLMRIAFLANSPRGGPSHTVLVMDIPGNKYGTLVWYLRELVGSTLFVMLPKSWRKRILDKVEEAFGKVSELDVAAIARGADLTIEREEDRHRGTTPSPSSAQTPALVDGTKAQPSKGTATAVTSPLTAAAALNTKAAEAVEAQKKTRATGSLLRKRVYSKEVKPNDDKLDPWKQAEAVLGDAAAPNAGAVQDFIHGEMEFCYGRGCVASVNPVWDQSELEGLLDDYTKTKQLLEDYLDKLAYDLRRRKPIKKRLQVTVIGPTLGAWGIKNYGVKPVKVDAITFWSDRLRQLADQIHVSQANCLQRPVPSAFVTFQIRATQVVLATNLHHHDETTWQATLAPEPKEIIWRNLRMRAWERTLRTMVLWGAYVALVLFFIIPVGIVQALIEVPRLASVPVLGTIVNLPVIKQVLEGIVPGLVLLIFLALLPSLLAFMCRLSGCVSNSAVDFGVVERYFYFQVLTIFLGSIISGSLLSQLKLLQSNPGAIIRILGVGIPQTATFFINFILVAGIGKAGIKHLRLPGLVIFWLLSKMASTPRARARLWADQYTTYGPNVPGYTIAFLLGLVYCNINPIIAPVVLLYMTFSVISERSCSCCYWLPCLCCWVQVAMLVLLSIKGFQWVPLLIPAPFITLAFHVSCLVLFNRPWTVMSAHDAAMLDLKDATDRGDEAMSQAELQEIKQMYQSPVFKVHKADIDDLLREAAITSRRINGG</sequence>
<dbReference type="InterPro" id="IPR027815">
    <property type="entry name" value="CSC1/OSCA1-like_cyt"/>
</dbReference>
<feature type="region of interest" description="Disordered" evidence="1">
    <location>
        <begin position="133"/>
        <end position="170"/>
    </location>
</feature>
<feature type="transmembrane region" description="Helical" evidence="2">
    <location>
        <begin position="567"/>
        <end position="583"/>
    </location>
</feature>
<dbReference type="Pfam" id="PF02714">
    <property type="entry name" value="RSN1_7TM"/>
    <property type="match status" value="1"/>
</dbReference>
<dbReference type="InterPro" id="IPR045122">
    <property type="entry name" value="Csc1-like"/>
</dbReference>
<feature type="transmembrane region" description="Helical" evidence="2">
    <location>
        <begin position="643"/>
        <end position="664"/>
    </location>
</feature>
<feature type="transmembrane region" description="Helical" evidence="2">
    <location>
        <begin position="603"/>
        <end position="631"/>
    </location>
</feature>
<evidence type="ECO:0000256" key="2">
    <source>
        <dbReference type="SAM" id="Phobius"/>
    </source>
</evidence>
<evidence type="ECO:0000259" key="4">
    <source>
        <dbReference type="Pfam" id="PF14703"/>
    </source>
</evidence>
<evidence type="ECO:0000259" key="3">
    <source>
        <dbReference type="Pfam" id="PF02714"/>
    </source>
</evidence>
<feature type="domain" description="CSC1/OSCA1-like 7TM region" evidence="3">
    <location>
        <begin position="410"/>
        <end position="638"/>
    </location>
</feature>
<feature type="transmembrane region" description="Helical" evidence="2">
    <location>
        <begin position="24"/>
        <end position="43"/>
    </location>
</feature>
<feature type="transmembrane region" description="Helical" evidence="2">
    <location>
        <begin position="412"/>
        <end position="436"/>
    </location>
</feature>
<feature type="transmembrane region" description="Helical" evidence="2">
    <location>
        <begin position="503"/>
        <end position="522"/>
    </location>
</feature>
<dbReference type="GO" id="GO:0005227">
    <property type="term" value="F:calcium-activated cation channel activity"/>
    <property type="evidence" value="ECO:0007669"/>
    <property type="project" value="InterPro"/>
</dbReference>
<feature type="compositionally biased region" description="Polar residues" evidence="1">
    <location>
        <begin position="161"/>
        <end position="170"/>
    </location>
</feature>
<feature type="compositionally biased region" description="Polar residues" evidence="1">
    <location>
        <begin position="143"/>
        <end position="152"/>
    </location>
</feature>
<reference evidence="5 6" key="1">
    <citation type="submission" date="2020-02" db="EMBL/GenBank/DDBJ databases">
        <title>Draft genome sequence of Haematococcus lacustris strain NIES-144.</title>
        <authorList>
            <person name="Morimoto D."/>
            <person name="Nakagawa S."/>
            <person name="Yoshida T."/>
            <person name="Sawayama S."/>
        </authorList>
    </citation>
    <scope>NUCLEOTIDE SEQUENCE [LARGE SCALE GENOMIC DNA]</scope>
    <source>
        <strain evidence="5 6">NIES-144</strain>
    </source>
</reference>
<organism evidence="5 6">
    <name type="scientific">Haematococcus lacustris</name>
    <name type="common">Green alga</name>
    <name type="synonym">Haematococcus pluvialis</name>
    <dbReference type="NCBI Taxonomy" id="44745"/>
    <lineage>
        <taxon>Eukaryota</taxon>
        <taxon>Viridiplantae</taxon>
        <taxon>Chlorophyta</taxon>
        <taxon>core chlorophytes</taxon>
        <taxon>Chlorophyceae</taxon>
        <taxon>CS clade</taxon>
        <taxon>Chlamydomonadales</taxon>
        <taxon>Haematococcaceae</taxon>
        <taxon>Haematococcus</taxon>
    </lineage>
</organism>
<dbReference type="Proteomes" id="UP000485058">
    <property type="component" value="Unassembled WGS sequence"/>
</dbReference>
<keyword evidence="2" id="KW-0812">Transmembrane</keyword>
<dbReference type="InterPro" id="IPR003864">
    <property type="entry name" value="CSC1/OSCA1-like_7TM"/>
</dbReference>
<keyword evidence="2" id="KW-0472">Membrane</keyword>
<dbReference type="GO" id="GO:0005886">
    <property type="term" value="C:plasma membrane"/>
    <property type="evidence" value="ECO:0007669"/>
    <property type="project" value="TreeGrafter"/>
</dbReference>
<feature type="transmembrane region" description="Helical" evidence="2">
    <location>
        <begin position="463"/>
        <end position="482"/>
    </location>
</feature>